<organism evidence="1 2">
    <name type="scientific">Actinokineospora xionganensis</name>
    <dbReference type="NCBI Taxonomy" id="2684470"/>
    <lineage>
        <taxon>Bacteria</taxon>
        <taxon>Bacillati</taxon>
        <taxon>Actinomycetota</taxon>
        <taxon>Actinomycetes</taxon>
        <taxon>Pseudonocardiales</taxon>
        <taxon>Pseudonocardiaceae</taxon>
        <taxon>Actinokineospora</taxon>
    </lineage>
</organism>
<proteinExistence type="predicted"/>
<dbReference type="EMBL" id="JABVED010000003">
    <property type="protein sequence ID" value="MBC6447260.1"/>
    <property type="molecule type" value="Genomic_DNA"/>
</dbReference>
<gene>
    <name evidence="1" type="ORF">GPZ80_08750</name>
</gene>
<protein>
    <recommendedName>
        <fullName evidence="3">Excreted virulence factor EspC (Type VII ESX diderm)</fullName>
    </recommendedName>
</protein>
<comment type="caution">
    <text evidence="1">The sequence shown here is derived from an EMBL/GenBank/DDBJ whole genome shotgun (WGS) entry which is preliminary data.</text>
</comment>
<dbReference type="Proteomes" id="UP000734823">
    <property type="component" value="Unassembled WGS sequence"/>
</dbReference>
<dbReference type="SUPFAM" id="SSF140453">
    <property type="entry name" value="EsxAB dimer-like"/>
    <property type="match status" value="1"/>
</dbReference>
<sequence length="101" mass="10001">MGNGFSVNVAEVRVHSRTVAACASQVRSATGSAQSVSDGAYGVIGQFFASAILSACGDVVQGIAKVATAVDDVREGLVAVADQYSGIDADVASTFSGKASA</sequence>
<evidence type="ECO:0008006" key="3">
    <source>
        <dbReference type="Google" id="ProtNLM"/>
    </source>
</evidence>
<dbReference type="Pfam" id="PF10824">
    <property type="entry name" value="T7SS_ESX_EspC"/>
    <property type="match status" value="1"/>
</dbReference>
<dbReference type="Gene3D" id="1.10.287.1060">
    <property type="entry name" value="ESAT-6-like"/>
    <property type="match status" value="1"/>
</dbReference>
<evidence type="ECO:0000313" key="2">
    <source>
        <dbReference type="Proteomes" id="UP000734823"/>
    </source>
</evidence>
<evidence type="ECO:0000313" key="1">
    <source>
        <dbReference type="EMBL" id="MBC6447260.1"/>
    </source>
</evidence>
<accession>A0ABR7L3J7</accession>
<dbReference type="RefSeq" id="WP_187219724.1">
    <property type="nucleotide sequence ID" value="NZ_JABVED010000003.1"/>
</dbReference>
<dbReference type="InterPro" id="IPR022536">
    <property type="entry name" value="EspC"/>
</dbReference>
<keyword evidence="2" id="KW-1185">Reference proteome</keyword>
<dbReference type="InterPro" id="IPR036689">
    <property type="entry name" value="ESAT-6-like_sf"/>
</dbReference>
<name>A0ABR7L3J7_9PSEU</name>
<reference evidence="1 2" key="1">
    <citation type="submission" date="2020-06" db="EMBL/GenBank/DDBJ databases">
        <title>Actinokineospora xiongansis sp. nov., isolated from soil of Baiyangdian.</title>
        <authorList>
            <person name="Zhang X."/>
        </authorList>
    </citation>
    <scope>NUCLEOTIDE SEQUENCE [LARGE SCALE GENOMIC DNA]</scope>
    <source>
        <strain evidence="1 2">HBU206404</strain>
    </source>
</reference>